<evidence type="ECO:0000313" key="3">
    <source>
        <dbReference type="Proteomes" id="UP000243333"/>
    </source>
</evidence>
<dbReference type="GO" id="GO:0005886">
    <property type="term" value="C:plasma membrane"/>
    <property type="evidence" value="ECO:0007669"/>
    <property type="project" value="TreeGrafter"/>
</dbReference>
<name>A0A1G7L783_9FIRM</name>
<dbReference type="PANTHER" id="PTHR38442">
    <property type="entry name" value="INNER MEMBRANE PROTEIN-RELATED"/>
    <property type="match status" value="1"/>
</dbReference>
<dbReference type="PANTHER" id="PTHR38442:SF1">
    <property type="entry name" value="INNER MEMBRANE PROTEIN"/>
    <property type="match status" value="1"/>
</dbReference>
<dbReference type="InterPro" id="IPR007383">
    <property type="entry name" value="DUF445"/>
</dbReference>
<dbReference type="RefSeq" id="WP_171904633.1">
    <property type="nucleotide sequence ID" value="NZ_FNBU01000011.1"/>
</dbReference>
<dbReference type="AlphaFoldDB" id="A0A1G7L783"/>
<keyword evidence="3" id="KW-1185">Reference proteome</keyword>
<dbReference type="Pfam" id="PF04286">
    <property type="entry name" value="DUF445"/>
    <property type="match status" value="1"/>
</dbReference>
<keyword evidence="1" id="KW-0812">Transmembrane</keyword>
<keyword evidence="1" id="KW-0472">Membrane</keyword>
<protein>
    <submittedName>
        <fullName evidence="2">Uncharacterized membrane-anchored protein YjiN, DUF445 family</fullName>
    </submittedName>
</protein>
<dbReference type="Proteomes" id="UP000243333">
    <property type="component" value="Unassembled WGS sequence"/>
</dbReference>
<feature type="transmembrane region" description="Helical" evidence="1">
    <location>
        <begin position="394"/>
        <end position="414"/>
    </location>
</feature>
<sequence>MDGRKHKANLALGIVTLGFFAGFPFRHTFFGGLITSACEAAMVGGLADWFAVTALFRRPLGIPFRTELIPRNREKIFRAIRDLVEQDLLTAENVKTVFDDYDLTAVLRKYLDEHGGRESIQAIARRLTADVIAKMDPPELARAAELLLRIEAARLEVAPLLAEALVWALSHGYDDAVACFLIDEGIRLANAAPVPRFIANLFLEAKHAYERGSRRRKLFHRALERMARLSPLKFGLTGQRRLITALEEMKDPNHPLRQELAAWLRRLAERLRTDAALKRQVEAWKTAHVVEPLAERERLARYLDEFRRTGSARTDEWQEAVTRWVATWLDRFLANAQVTAAVDRRLKQAIVEWLEVNHREIGDLVVSELTRFSTEELVAFIEERVGDDLQAIRINGSLVGGVIGMLTYLLTFWIR</sequence>
<dbReference type="STRING" id="1123285.SAMN05660235_01643"/>
<reference evidence="3" key="1">
    <citation type="submission" date="2016-10" db="EMBL/GenBank/DDBJ databases">
        <authorList>
            <person name="Varghese N."/>
            <person name="Submissions S."/>
        </authorList>
    </citation>
    <scope>NUCLEOTIDE SEQUENCE [LARGE SCALE GENOMIC DNA]</scope>
    <source>
        <strain evidence="3">DSM 23256</strain>
    </source>
</reference>
<dbReference type="EMBL" id="FNBU01000011">
    <property type="protein sequence ID" value="SDF45251.1"/>
    <property type="molecule type" value="Genomic_DNA"/>
</dbReference>
<organism evidence="2 3">
    <name type="scientific">Sporolituus thermophilus DSM 23256</name>
    <dbReference type="NCBI Taxonomy" id="1123285"/>
    <lineage>
        <taxon>Bacteria</taxon>
        <taxon>Bacillati</taxon>
        <taxon>Bacillota</taxon>
        <taxon>Negativicutes</taxon>
        <taxon>Selenomonadales</taxon>
        <taxon>Sporomusaceae</taxon>
        <taxon>Sporolituus</taxon>
    </lineage>
</organism>
<accession>A0A1G7L783</accession>
<proteinExistence type="predicted"/>
<gene>
    <name evidence="2" type="ORF">SAMN05660235_01643</name>
</gene>
<evidence type="ECO:0000313" key="2">
    <source>
        <dbReference type="EMBL" id="SDF45251.1"/>
    </source>
</evidence>
<keyword evidence="1" id="KW-1133">Transmembrane helix</keyword>
<evidence type="ECO:0000256" key="1">
    <source>
        <dbReference type="SAM" id="Phobius"/>
    </source>
</evidence>